<proteinExistence type="inferred from homology"/>
<evidence type="ECO:0008006" key="15">
    <source>
        <dbReference type="Google" id="ProtNLM"/>
    </source>
</evidence>
<evidence type="ECO:0000256" key="5">
    <source>
        <dbReference type="ARBA" id="ARBA00023157"/>
    </source>
</evidence>
<accession>A0AAD7UAU4</accession>
<dbReference type="GO" id="GO:0006749">
    <property type="term" value="P:glutathione metabolic process"/>
    <property type="evidence" value="ECO:0007669"/>
    <property type="project" value="TreeGrafter"/>
</dbReference>
<keyword evidence="3 8" id="KW-0274">FAD</keyword>
<evidence type="ECO:0000259" key="11">
    <source>
        <dbReference type="Pfam" id="PF02852"/>
    </source>
</evidence>
<evidence type="ECO:0000256" key="2">
    <source>
        <dbReference type="ARBA" id="ARBA00022630"/>
    </source>
</evidence>
<evidence type="ECO:0000256" key="1">
    <source>
        <dbReference type="ARBA" id="ARBA00007532"/>
    </source>
</evidence>
<evidence type="ECO:0000256" key="6">
    <source>
        <dbReference type="ARBA" id="ARBA00023284"/>
    </source>
</evidence>
<dbReference type="InterPro" id="IPR016156">
    <property type="entry name" value="FAD/NAD-linked_Rdtase_dimer_sf"/>
</dbReference>
<dbReference type="EMBL" id="JAQMWT010000430">
    <property type="protein sequence ID" value="KAJ8601451.1"/>
    <property type="molecule type" value="Genomic_DNA"/>
</dbReference>
<dbReference type="SUPFAM" id="SSF55424">
    <property type="entry name" value="FAD/NAD-linked reductases, dimerisation (C-terminal) domain"/>
    <property type="match status" value="1"/>
</dbReference>
<feature type="binding site" evidence="8">
    <location>
        <begin position="209"/>
        <end position="216"/>
    </location>
    <ligand>
        <name>NAD(+)</name>
        <dbReference type="ChEBI" id="CHEBI:57540"/>
    </ligand>
</feature>
<feature type="active site" description="Proton acceptor" evidence="7">
    <location>
        <position position="481"/>
    </location>
</feature>
<protein>
    <recommendedName>
        <fullName evidence="15">Glutathione-disulfide reductase</fullName>
    </recommendedName>
</protein>
<keyword evidence="2 10" id="KW-0285">Flavoprotein</keyword>
<gene>
    <name evidence="13" type="ORF">CTAYLR_010055</name>
</gene>
<keyword evidence="14" id="KW-1185">Reference proteome</keyword>
<evidence type="ECO:0000256" key="10">
    <source>
        <dbReference type="RuleBase" id="RU003691"/>
    </source>
</evidence>
<dbReference type="Pfam" id="PF02852">
    <property type="entry name" value="Pyr_redox_dim"/>
    <property type="match status" value="1"/>
</dbReference>
<feature type="domain" description="FAD/NAD(P)-binding" evidence="12">
    <location>
        <begin position="10"/>
        <end position="357"/>
    </location>
</feature>
<keyword evidence="8" id="KW-0547">Nucleotide-binding</keyword>
<comment type="cofactor">
    <cofactor evidence="8">
        <name>FAD</name>
        <dbReference type="ChEBI" id="CHEBI:57692"/>
    </cofactor>
    <text evidence="8">Binds 1 FAD per subunit.</text>
</comment>
<evidence type="ECO:0000256" key="4">
    <source>
        <dbReference type="ARBA" id="ARBA00023002"/>
    </source>
</evidence>
<dbReference type="SUPFAM" id="SSF51905">
    <property type="entry name" value="FAD/NAD(P)-binding domain"/>
    <property type="match status" value="1"/>
</dbReference>
<reference evidence="13" key="1">
    <citation type="submission" date="2023-01" db="EMBL/GenBank/DDBJ databases">
        <title>Metagenome sequencing of chrysophaentin producing Chrysophaeum taylorii.</title>
        <authorList>
            <person name="Davison J."/>
            <person name="Bewley C."/>
        </authorList>
    </citation>
    <scope>NUCLEOTIDE SEQUENCE</scope>
    <source>
        <strain evidence="13">NIES-1699</strain>
    </source>
</reference>
<organism evidence="13 14">
    <name type="scientific">Chrysophaeum taylorii</name>
    <dbReference type="NCBI Taxonomy" id="2483200"/>
    <lineage>
        <taxon>Eukaryota</taxon>
        <taxon>Sar</taxon>
        <taxon>Stramenopiles</taxon>
        <taxon>Ochrophyta</taxon>
        <taxon>Pelagophyceae</taxon>
        <taxon>Pelagomonadales</taxon>
        <taxon>Pelagomonadaceae</taxon>
        <taxon>Chrysophaeum</taxon>
    </lineage>
</organism>
<evidence type="ECO:0000313" key="13">
    <source>
        <dbReference type="EMBL" id="KAJ8601451.1"/>
    </source>
</evidence>
<dbReference type="InterPro" id="IPR046952">
    <property type="entry name" value="GSHR/TRXR-like"/>
</dbReference>
<sequence length="546" mass="57568">MGGDTTTYEFDLVVIGGGSGGSGAARRSALWGAKVALVDCGFDFETGIRRGAGVGGTCVNVGCIPKKLMFTAASLYESIHGHAEVATGNGITVGDVKFDWATLKKGRDAYVDRASNAYKRNWGKEGIEVVLGMAKLKDPHTVEVLLNDGEQMQRAMRSGATRTLAAKYVLVCVGGAPSYPDVPGAREYCITSDGFWDLEKQPTKAAVIGAGYIAVEMAGILSAFGTETTLVCRGKTPLRNKMEFDGTIVEKLVEEINNHGPTLVPNSTPAGFFEAEDGTITVSTTDGATLAGFDCVMLAIGRAPLTQDIGLKECGVALDKKGYVIVDEFERTNIPSILALGDCTSSGWELTPVALSTARRLGDRLFGGAPWSRLSYDKIPTVVFSHPPIGQVGLTEDAARAEFGDAVGVDALTAGGMGFAFNPDPAKKVKTTLKLVHVGDDRRIVGLHILGPFADEMIQGFAVAVQMGATVRDFHATVGLHPTMAEEIISFGGGRAWGLDKDRKKPERPPYADPTYAKPVISLAQASLGAALLAALAFAAGRFIKA</sequence>
<name>A0AAD7UAU4_9STRA</name>
<dbReference type="InterPro" id="IPR001100">
    <property type="entry name" value="Pyr_nuc-diS_OxRdtase"/>
</dbReference>
<dbReference type="GO" id="GO:0050660">
    <property type="term" value="F:flavin adenine dinucleotide binding"/>
    <property type="evidence" value="ECO:0007669"/>
    <property type="project" value="InterPro"/>
</dbReference>
<evidence type="ECO:0000259" key="12">
    <source>
        <dbReference type="Pfam" id="PF07992"/>
    </source>
</evidence>
<dbReference type="GO" id="GO:0005739">
    <property type="term" value="C:mitochondrion"/>
    <property type="evidence" value="ECO:0007669"/>
    <property type="project" value="TreeGrafter"/>
</dbReference>
<dbReference type="GO" id="GO:0034599">
    <property type="term" value="P:cellular response to oxidative stress"/>
    <property type="evidence" value="ECO:0007669"/>
    <property type="project" value="TreeGrafter"/>
</dbReference>
<evidence type="ECO:0000256" key="3">
    <source>
        <dbReference type="ARBA" id="ARBA00022827"/>
    </source>
</evidence>
<evidence type="ECO:0000313" key="14">
    <source>
        <dbReference type="Proteomes" id="UP001230188"/>
    </source>
</evidence>
<dbReference type="InterPro" id="IPR023753">
    <property type="entry name" value="FAD/NAD-binding_dom"/>
</dbReference>
<dbReference type="GO" id="GO:0005829">
    <property type="term" value="C:cytosol"/>
    <property type="evidence" value="ECO:0007669"/>
    <property type="project" value="TreeGrafter"/>
</dbReference>
<dbReference type="PIRSF" id="PIRSF000350">
    <property type="entry name" value="Mercury_reductase_MerA"/>
    <property type="match status" value="1"/>
</dbReference>
<comment type="similarity">
    <text evidence="1 10">Belongs to the class-I pyridine nucleotide-disulfide oxidoreductase family.</text>
</comment>
<dbReference type="InterPro" id="IPR004099">
    <property type="entry name" value="Pyr_nucl-diS_OxRdtase_dimer"/>
</dbReference>
<evidence type="ECO:0000256" key="9">
    <source>
        <dbReference type="PIRSR" id="PIRSR000350-4"/>
    </source>
</evidence>
<feature type="binding site" evidence="8">
    <location>
        <position position="67"/>
    </location>
    <ligand>
        <name>FAD</name>
        <dbReference type="ChEBI" id="CHEBI:57692"/>
    </ligand>
</feature>
<dbReference type="PRINTS" id="PR00368">
    <property type="entry name" value="FADPNR"/>
</dbReference>
<dbReference type="Proteomes" id="UP001230188">
    <property type="component" value="Unassembled WGS sequence"/>
</dbReference>
<keyword evidence="6 10" id="KW-0676">Redox-active center</keyword>
<feature type="disulfide bond" description="Redox-active" evidence="9">
    <location>
        <begin position="58"/>
        <end position="63"/>
    </location>
</feature>
<evidence type="ECO:0000256" key="8">
    <source>
        <dbReference type="PIRSR" id="PIRSR000350-3"/>
    </source>
</evidence>
<dbReference type="InterPro" id="IPR036188">
    <property type="entry name" value="FAD/NAD-bd_sf"/>
</dbReference>
<keyword evidence="5" id="KW-1015">Disulfide bond</keyword>
<dbReference type="PANTHER" id="PTHR42737:SF2">
    <property type="entry name" value="GLUTATHIONE REDUCTASE"/>
    <property type="match status" value="1"/>
</dbReference>
<comment type="caution">
    <text evidence="13">The sequence shown here is derived from an EMBL/GenBank/DDBJ whole genome shotgun (WGS) entry which is preliminary data.</text>
</comment>
<dbReference type="InterPro" id="IPR012999">
    <property type="entry name" value="Pyr_OxRdtase_I_AS"/>
</dbReference>
<dbReference type="Gene3D" id="3.50.50.60">
    <property type="entry name" value="FAD/NAD(P)-binding domain"/>
    <property type="match status" value="2"/>
</dbReference>
<keyword evidence="4 10" id="KW-0560">Oxidoreductase</keyword>
<dbReference type="PRINTS" id="PR00411">
    <property type="entry name" value="PNDRDTASEI"/>
</dbReference>
<dbReference type="Gene3D" id="3.30.390.30">
    <property type="match status" value="1"/>
</dbReference>
<dbReference type="GO" id="GO:0004362">
    <property type="term" value="F:glutathione-disulfide reductase (NADPH) activity"/>
    <property type="evidence" value="ECO:0007669"/>
    <property type="project" value="TreeGrafter"/>
</dbReference>
<dbReference type="AlphaFoldDB" id="A0AAD7UAU4"/>
<evidence type="ECO:0000256" key="7">
    <source>
        <dbReference type="PIRSR" id="PIRSR000350-2"/>
    </source>
</evidence>
<dbReference type="Pfam" id="PF07992">
    <property type="entry name" value="Pyr_redox_2"/>
    <property type="match status" value="1"/>
</dbReference>
<dbReference type="PROSITE" id="PS00076">
    <property type="entry name" value="PYRIDINE_REDOX_1"/>
    <property type="match status" value="1"/>
</dbReference>
<feature type="binding site" evidence="8">
    <location>
        <position position="342"/>
    </location>
    <ligand>
        <name>FAD</name>
        <dbReference type="ChEBI" id="CHEBI:57692"/>
    </ligand>
</feature>
<keyword evidence="8" id="KW-0520">NAD</keyword>
<dbReference type="GO" id="GO:0045454">
    <property type="term" value="P:cell redox homeostasis"/>
    <property type="evidence" value="ECO:0007669"/>
    <property type="project" value="InterPro"/>
</dbReference>
<dbReference type="PANTHER" id="PTHR42737">
    <property type="entry name" value="GLUTATHIONE REDUCTASE"/>
    <property type="match status" value="1"/>
</dbReference>
<feature type="domain" description="Pyridine nucleotide-disulphide oxidoreductase dimerisation" evidence="11">
    <location>
        <begin position="379"/>
        <end position="488"/>
    </location>
</feature>
<feature type="binding site" evidence="8">
    <location>
        <position position="301"/>
    </location>
    <ligand>
        <name>NAD(+)</name>
        <dbReference type="ChEBI" id="CHEBI:57540"/>
    </ligand>
</feature>